<dbReference type="AlphaFoldDB" id="A0A1Q5T4W2"/>
<dbReference type="EMBL" id="MQMG01000009">
    <property type="protein sequence ID" value="OKO95263.1"/>
    <property type="molecule type" value="Genomic_DNA"/>
</dbReference>
<evidence type="ECO:0000313" key="4">
    <source>
        <dbReference type="Proteomes" id="UP001223761"/>
    </source>
</evidence>
<keyword evidence="4" id="KW-1185">Reference proteome</keyword>
<evidence type="ECO:0000256" key="1">
    <source>
        <dbReference type="ARBA" id="ARBA00007068"/>
    </source>
</evidence>
<evidence type="ECO:0000313" key="2">
    <source>
        <dbReference type="EMBL" id="OKO95263.1"/>
    </source>
</evidence>
<reference evidence="2" key="1">
    <citation type="submission" date="2016-11" db="EMBL/GenBank/DDBJ databases">
        <authorList>
            <person name="Kadnikov V."/>
            <person name="Nazina T."/>
        </authorList>
    </citation>
    <scope>NUCLEOTIDE SEQUENCE [LARGE SCALE GENOMIC DNA]</scope>
    <source>
        <strain evidence="2">1017</strain>
    </source>
</reference>
<evidence type="ECO:0000313" key="3">
    <source>
        <dbReference type="EMBL" id="WMJ15905.1"/>
    </source>
</evidence>
<reference evidence="3 4" key="3">
    <citation type="submission" date="2023-08" db="EMBL/GenBank/DDBJ databases">
        <title>Genome sequencing of the thermostable Gram positive bacteria Geobacillus proteiniphilus strain T-6.</title>
        <authorList>
            <person name="Shulami S."/>
            <person name="Shoham Y."/>
        </authorList>
    </citation>
    <scope>NUCLEOTIDE SEQUENCE [LARGE SCALE GENOMIC DNA]</scope>
    <source>
        <strain evidence="3 4">T-6</strain>
    </source>
</reference>
<reference evidence="2" key="2">
    <citation type="journal article" date="2019" name="Int. J. Syst. Evol. Microbiol.">
        <title>Geobacillus proteiniphilus sp. nov., a thermophilic bacterium isolated from a high-temperature heavy oil reservoir in China.</title>
        <authorList>
            <person name="Semenova E.M."/>
            <person name="Sokolova D.S."/>
            <person name="Grouzdev D.S."/>
            <person name="Poltaraus A.B."/>
            <person name="Vinokurova N.G."/>
            <person name="Tourova T.P."/>
            <person name="Nazina T.N."/>
        </authorList>
    </citation>
    <scope>NUCLEOTIDE SEQUENCE</scope>
    <source>
        <strain evidence="2">1017</strain>
    </source>
</reference>
<dbReference type="SUPFAM" id="SSF56266">
    <property type="entry name" value="DmpA/ArgJ-like"/>
    <property type="match status" value="1"/>
</dbReference>
<dbReference type="RefSeq" id="WP_074043281.1">
    <property type="nucleotide sequence ID" value="NZ_CP133076.1"/>
</dbReference>
<dbReference type="EMBL" id="CP133076">
    <property type="protein sequence ID" value="WMJ15905.1"/>
    <property type="molecule type" value="Genomic_DNA"/>
</dbReference>
<dbReference type="GO" id="GO:0004177">
    <property type="term" value="F:aminopeptidase activity"/>
    <property type="evidence" value="ECO:0007669"/>
    <property type="project" value="UniProtKB-KW"/>
</dbReference>
<name>A0A1Q5T4W2_9BACL</name>
<dbReference type="InterPro" id="IPR005321">
    <property type="entry name" value="Peptidase_S58_DmpA"/>
</dbReference>
<dbReference type="PANTHER" id="PTHR36512">
    <property type="entry name" value="D-AMINOPEPTIDASE"/>
    <property type="match status" value="1"/>
</dbReference>
<sequence>MRSKLRDLGFSIGTLPTGERNHITDVPGVRVGHVTIREDIDERTVIRTGVTAVLPHGGNWFLEKVPAACFVLNGFGKTAGLVQVEELGTIESPIMLTNTFSVGAVWQGTLEHMLAMTPEIGDTTGSVNIVVGECNDSYLNTARALSVTKEHAKQAIAEARVDMEEGAVGAGTGMMCFGWKGGIGSSSRIAGGMYTVGALVVSNFGRREELRLVPYVPPSFDERDVPAGSIMMIVATDAPLDARQLKRLAKRAAVGLARTGSHVHHGSGDIVITFSNAYTIPHFSDSSHQPLPPLVRDDAPLMNELFQAAIEATEEAIWNALTTAETTTGRNGRVGEAIPYSLLRWIKWTEK</sequence>
<dbReference type="Proteomes" id="UP000186030">
    <property type="component" value="Unassembled WGS sequence"/>
</dbReference>
<keyword evidence="2" id="KW-0645">Protease</keyword>
<accession>A0A1Q5T4W2</accession>
<comment type="similarity">
    <text evidence="1">Belongs to the peptidase S58 family.</text>
</comment>
<organism evidence="2">
    <name type="scientific">Geobacillus proteiniphilus</name>
    <dbReference type="NCBI Taxonomy" id="860353"/>
    <lineage>
        <taxon>Bacteria</taxon>
        <taxon>Bacillati</taxon>
        <taxon>Bacillota</taxon>
        <taxon>Bacilli</taxon>
        <taxon>Bacillales</taxon>
        <taxon>Anoxybacillaceae</taxon>
        <taxon>Geobacillus</taxon>
    </lineage>
</organism>
<dbReference type="InterPro" id="IPR016117">
    <property type="entry name" value="ArgJ-like_dom_sf"/>
</dbReference>
<gene>
    <name evidence="2" type="ORF">BRO54_1068</name>
    <name evidence="3" type="ORF">RA955_14475</name>
</gene>
<proteinExistence type="inferred from homology"/>
<keyword evidence="2" id="KW-0378">Hydrolase</keyword>
<dbReference type="Proteomes" id="UP001223761">
    <property type="component" value="Chromosome"/>
</dbReference>
<dbReference type="PANTHER" id="PTHR36512:SF3">
    <property type="entry name" value="BLR5678 PROTEIN"/>
    <property type="match status" value="1"/>
</dbReference>
<protein>
    <submittedName>
        <fullName evidence="2">D-aminopeptidase dipeptide-binding protein DppA</fullName>
    </submittedName>
    <submittedName>
        <fullName evidence="3">P1 family peptidase</fullName>
    </submittedName>
</protein>
<dbReference type="Pfam" id="PF03576">
    <property type="entry name" value="Peptidase_S58"/>
    <property type="match status" value="1"/>
</dbReference>
<keyword evidence="2" id="KW-0031">Aminopeptidase</keyword>
<dbReference type="CDD" id="cd02253">
    <property type="entry name" value="DmpA"/>
    <property type="match status" value="1"/>
</dbReference>
<dbReference type="Gene3D" id="3.60.70.12">
    <property type="entry name" value="L-amino peptidase D-ALA esterase/amidase"/>
    <property type="match status" value="1"/>
</dbReference>